<dbReference type="GO" id="GO:0051539">
    <property type="term" value="F:4 iron, 4 sulfur cluster binding"/>
    <property type="evidence" value="ECO:0007669"/>
    <property type="project" value="UniProtKB-KW"/>
</dbReference>
<dbReference type="PATRIC" id="fig|572479.3.peg.1655"/>
<dbReference type="InterPro" id="IPR004108">
    <property type="entry name" value="Fe_hydrogenase_lsu_C"/>
</dbReference>
<keyword evidence="8" id="KW-1185">Reference proteome</keyword>
<keyword evidence="2" id="KW-0479">Metal-binding</keyword>
<dbReference type="GO" id="GO:0046872">
    <property type="term" value="F:metal ion binding"/>
    <property type="evidence" value="ECO:0007669"/>
    <property type="project" value="UniProtKB-KW"/>
</dbReference>
<name>E3DPJ8_HALPG</name>
<feature type="domain" description="4Fe-4S" evidence="6">
    <location>
        <begin position="366"/>
        <end position="425"/>
    </location>
</feature>
<sequence>MTRKHSVLLKEEKCEGCTNCVKGCPTKAIRVHQGKAWIKEDLCIDCAECIRACEYHAKYTQTDHLSQILKKKYPVLLIPPSFYGQFSANISAAKIKKSIKNLGFKAVFDVADAAAALSRKTLSFLNNNTGSYISTSCPVIVRLIKLQFPDLIEMLIPLKSPVELMAERVEKKIKQEKNIKADIFFLTPCPAKLTTTERAIGQKSSFLSGAIGVENIYQEIYESLSEIEVELESQDLITMATIWGSEGGEESILKSWQEINTLSVSGIKEVKKLLNEIERNNIPDSIRYFELTSCSDGCISGVLNVINSFQAHFNLEQRIKKIVKQSQTKNLEKSNKDDEYYNFSLSQAIKADNLSKLDNDFKKAMEKLEKLQKEIELLPGLDCAACGAPDCKTFAEDVIHGRANRSDCIFMLRKQLGQLADNLSALANELPPVMGSKKEEAENDS</sequence>
<dbReference type="eggNOG" id="COG2000">
    <property type="taxonomic scope" value="Bacteria"/>
</dbReference>
<dbReference type="Gene3D" id="1.10.15.40">
    <property type="entry name" value="Electron transport complex subunit B, putative Fe-S cluster"/>
    <property type="match status" value="1"/>
</dbReference>
<evidence type="ECO:0000259" key="5">
    <source>
        <dbReference type="PROSITE" id="PS51379"/>
    </source>
</evidence>
<protein>
    <submittedName>
        <fullName evidence="7">Fe-S cluster domain protein</fullName>
    </submittedName>
</protein>
<keyword evidence="1" id="KW-0004">4Fe-4S</keyword>
<dbReference type="PROSITE" id="PS51656">
    <property type="entry name" value="4FE4S"/>
    <property type="match status" value="1"/>
</dbReference>
<dbReference type="HOGENOM" id="CLU_036585_0_0_9"/>
<dbReference type="EMBL" id="CP002175">
    <property type="protein sequence ID" value="ADO77760.1"/>
    <property type="molecule type" value="Genomic_DNA"/>
</dbReference>
<reference evidence="7 8" key="2">
    <citation type="journal article" date="2011" name="Stand. Genomic Sci.">
        <title>Complete genome sequence of the extremely halophilic Halanaerobium praevalens type strain (GSL).</title>
        <authorList>
            <person name="Ivanova N."/>
            <person name="Sikorski J."/>
            <person name="Chertkov O."/>
            <person name="Nolan M."/>
            <person name="Lucas S."/>
            <person name="Hammon N."/>
            <person name="Deshpande S."/>
            <person name="Cheng J.F."/>
            <person name="Tapia R."/>
            <person name="Han C."/>
            <person name="Goodwin L."/>
            <person name="Pitluck S."/>
            <person name="Huntemann M."/>
            <person name="Liolios K."/>
            <person name="Pagani I."/>
            <person name="Mavromatis K."/>
            <person name="Ovchinikova G."/>
            <person name="Pati A."/>
            <person name="Chen A."/>
            <person name="Palaniappan K."/>
            <person name="Land M."/>
            <person name="Hauser L."/>
            <person name="Brambilla E.M."/>
            <person name="Kannan K.P."/>
            <person name="Rohde M."/>
            <person name="Tindall B.J."/>
            <person name="Goker M."/>
            <person name="Detter J.C."/>
            <person name="Woyke T."/>
            <person name="Bristow J."/>
            <person name="Eisen J.A."/>
            <person name="Markowitz V."/>
            <person name="Hugenholtz P."/>
            <person name="Kyrpides N.C."/>
            <person name="Klenk H.P."/>
            <person name="Lapidus A."/>
        </authorList>
    </citation>
    <scope>NUCLEOTIDE SEQUENCE [LARGE SCALE GENOMIC DNA]</scope>
    <source>
        <strain evidence="8">ATCC 33744 / DSM 2228 / GSL</strain>
    </source>
</reference>
<dbReference type="eggNOG" id="COG2221">
    <property type="taxonomic scope" value="Bacteria"/>
</dbReference>
<dbReference type="RefSeq" id="WP_014553780.1">
    <property type="nucleotide sequence ID" value="NC_017455.1"/>
</dbReference>
<feature type="domain" description="4Fe-4S ferredoxin-type" evidence="5">
    <location>
        <begin position="5"/>
        <end position="34"/>
    </location>
</feature>
<dbReference type="InterPro" id="IPR007202">
    <property type="entry name" value="4Fe-4S_dom"/>
</dbReference>
<dbReference type="PROSITE" id="PS00198">
    <property type="entry name" value="4FE4S_FER_1"/>
    <property type="match status" value="2"/>
</dbReference>
<dbReference type="Pfam" id="PF02906">
    <property type="entry name" value="Fe_hyd_lg_C"/>
    <property type="match status" value="2"/>
</dbReference>
<evidence type="ECO:0000256" key="3">
    <source>
        <dbReference type="ARBA" id="ARBA00023004"/>
    </source>
</evidence>
<keyword evidence="4" id="KW-0411">Iron-sulfur</keyword>
<evidence type="ECO:0000313" key="8">
    <source>
        <dbReference type="Proteomes" id="UP000006866"/>
    </source>
</evidence>
<keyword evidence="3" id="KW-0408">Iron</keyword>
<dbReference type="InterPro" id="IPR009016">
    <property type="entry name" value="Fe_hydrogenase"/>
</dbReference>
<dbReference type="SUPFAM" id="SSF53920">
    <property type="entry name" value="Fe-only hydrogenase"/>
    <property type="match status" value="1"/>
</dbReference>
<dbReference type="eggNOG" id="COG4624">
    <property type="taxonomic scope" value="Bacteria"/>
</dbReference>
<dbReference type="PROSITE" id="PS51379">
    <property type="entry name" value="4FE4S_FER_2"/>
    <property type="match status" value="2"/>
</dbReference>
<dbReference type="InterPro" id="IPR017900">
    <property type="entry name" value="4Fe4S_Fe_S_CS"/>
</dbReference>
<feature type="domain" description="4Fe-4S ferredoxin-type" evidence="5">
    <location>
        <begin position="35"/>
        <end position="63"/>
    </location>
</feature>
<evidence type="ECO:0000313" key="7">
    <source>
        <dbReference type="EMBL" id="ADO77760.1"/>
    </source>
</evidence>
<accession>E3DPJ8</accession>
<dbReference type="Gene3D" id="3.40.950.10">
    <property type="entry name" value="Fe-only Hydrogenase (Larger Subunit), Chain L, domain 3"/>
    <property type="match status" value="1"/>
</dbReference>
<evidence type="ECO:0000256" key="1">
    <source>
        <dbReference type="ARBA" id="ARBA00022485"/>
    </source>
</evidence>
<dbReference type="Proteomes" id="UP000006866">
    <property type="component" value="Chromosome"/>
</dbReference>
<proteinExistence type="predicted"/>
<dbReference type="InterPro" id="IPR050395">
    <property type="entry name" value="4Fe4S_Ferredoxin_RnfB"/>
</dbReference>
<dbReference type="SUPFAM" id="SSF54862">
    <property type="entry name" value="4Fe-4S ferredoxins"/>
    <property type="match status" value="1"/>
</dbReference>
<organism evidence="7 8">
    <name type="scientific">Halanaerobium praevalens (strain ATCC 33744 / DSM 2228 / GSL)</name>
    <dbReference type="NCBI Taxonomy" id="572479"/>
    <lineage>
        <taxon>Bacteria</taxon>
        <taxon>Bacillati</taxon>
        <taxon>Bacillota</taxon>
        <taxon>Clostridia</taxon>
        <taxon>Halanaerobiales</taxon>
        <taxon>Halanaerobiaceae</taxon>
        <taxon>Halanaerobium</taxon>
    </lineage>
</organism>
<gene>
    <name evidence="7" type="ordered locus">Hprae_1634</name>
</gene>
<dbReference type="PANTHER" id="PTHR43560">
    <property type="entry name" value="ION-TRANSLOCATING OXIDOREDUCTASE COMPLEX SUBUNIT B"/>
    <property type="match status" value="1"/>
</dbReference>
<dbReference type="KEGG" id="hpk:Hprae_1634"/>
<evidence type="ECO:0000256" key="2">
    <source>
        <dbReference type="ARBA" id="ARBA00022723"/>
    </source>
</evidence>
<evidence type="ECO:0000259" key="6">
    <source>
        <dbReference type="PROSITE" id="PS51656"/>
    </source>
</evidence>
<dbReference type="STRING" id="572479.Hprae_1634"/>
<dbReference type="PANTHER" id="PTHR43560:SF1">
    <property type="entry name" value="ION-TRANSLOCATING OXIDOREDUCTASE COMPLEX SUBUNIT B"/>
    <property type="match status" value="1"/>
</dbReference>
<dbReference type="Pfam" id="PF13237">
    <property type="entry name" value="Fer4_10"/>
    <property type="match status" value="1"/>
</dbReference>
<dbReference type="Gene3D" id="3.30.70.20">
    <property type="match status" value="1"/>
</dbReference>
<reference evidence="8" key="1">
    <citation type="submission" date="2010-10" db="EMBL/GenBank/DDBJ databases">
        <title>The complete genome of Halanaerobium praevalens DSM 2228.</title>
        <authorList>
            <consortium name="US DOE Joint Genome Institute (JGI-PGF)"/>
            <person name="Lucas S."/>
            <person name="Copeland A."/>
            <person name="Lapidus A."/>
            <person name="Glavina del Rio T."/>
            <person name="Dalin E."/>
            <person name="Tice H."/>
            <person name="Bruce D."/>
            <person name="Goodwin L."/>
            <person name="Pitluck S."/>
            <person name="Kyrpides N."/>
            <person name="Mavromatis K."/>
            <person name="Ivanova N."/>
            <person name="Ovchinnikova G."/>
            <person name="Chertkov O."/>
            <person name="Detter J.C."/>
            <person name="Han C."/>
            <person name="Larimer F."/>
            <person name="Land M."/>
            <person name="Hauser L."/>
            <person name="Markowitz V."/>
            <person name="Cheng J.-F."/>
            <person name="Hugenholtz P."/>
            <person name="Woyke T."/>
            <person name="Wu D."/>
            <person name="Tindall B."/>
            <person name="Pomrenke H.G."/>
            <person name="Brambilla E."/>
            <person name="Klenk H.-P."/>
            <person name="Eisen J.A."/>
        </authorList>
    </citation>
    <scope>NUCLEOTIDE SEQUENCE [LARGE SCALE GENOMIC DNA]</scope>
    <source>
        <strain evidence="8">ATCC 33744 / DSM 2228 / GSL</strain>
    </source>
</reference>
<evidence type="ECO:0000256" key="4">
    <source>
        <dbReference type="ARBA" id="ARBA00023014"/>
    </source>
</evidence>
<dbReference type="OrthoDB" id="9798098at2"/>
<dbReference type="AlphaFoldDB" id="E3DPJ8"/>
<dbReference type="Pfam" id="PF04060">
    <property type="entry name" value="FeS"/>
    <property type="match status" value="1"/>
</dbReference>
<dbReference type="InterPro" id="IPR017896">
    <property type="entry name" value="4Fe4S_Fe-S-bd"/>
</dbReference>